<evidence type="ECO:0000259" key="2">
    <source>
        <dbReference type="PROSITE" id="PS50006"/>
    </source>
</evidence>
<comment type="caution">
    <text evidence="3">The sequence shown here is derived from an EMBL/GenBank/DDBJ whole genome shotgun (WGS) entry which is preliminary data.</text>
</comment>
<accession>A0A9D5LZN0</accession>
<keyword evidence="1" id="KW-1133">Transmembrane helix</keyword>
<dbReference type="CDD" id="cd00060">
    <property type="entry name" value="FHA"/>
    <property type="match status" value="1"/>
</dbReference>
<proteinExistence type="predicted"/>
<name>A0A9D5LZN0_9FIRM</name>
<evidence type="ECO:0000256" key="1">
    <source>
        <dbReference type="SAM" id="Phobius"/>
    </source>
</evidence>
<sequence length="148" mass="17340">MTFYNFLSSILSYVFTFIIYLFIFGVIRLIYLDVKKMSRFENNSVSGVETASLKTLHGKNQAETELKNRYMIYGEAVIGRSKTCDIVLREKYVSNQHVRIWFEKGEWYLEDLGSRNGTEVNGQRIRQRVMLDPQDEISIGGLRFVFEL</sequence>
<dbReference type="EMBL" id="JADCKB010000005">
    <property type="protein sequence ID" value="MBE5039540.1"/>
    <property type="molecule type" value="Genomic_DNA"/>
</dbReference>
<keyword evidence="1" id="KW-0812">Transmembrane</keyword>
<dbReference type="SMART" id="SM00240">
    <property type="entry name" value="FHA"/>
    <property type="match status" value="1"/>
</dbReference>
<dbReference type="SUPFAM" id="SSF49879">
    <property type="entry name" value="SMAD/FHA domain"/>
    <property type="match status" value="1"/>
</dbReference>
<protein>
    <submittedName>
        <fullName evidence="3">FHA domain-containing protein</fullName>
    </submittedName>
</protein>
<dbReference type="AlphaFoldDB" id="A0A9D5LZN0"/>
<reference evidence="3" key="1">
    <citation type="submission" date="2020-10" db="EMBL/GenBank/DDBJ databases">
        <title>ChiBAC.</title>
        <authorList>
            <person name="Zenner C."/>
            <person name="Hitch T.C.A."/>
            <person name="Clavel T."/>
        </authorList>
    </citation>
    <scope>NUCLEOTIDE SEQUENCE</scope>
    <source>
        <strain evidence="3">DSM 107454</strain>
    </source>
</reference>
<feature type="transmembrane region" description="Helical" evidence="1">
    <location>
        <begin position="6"/>
        <end position="31"/>
    </location>
</feature>
<keyword evidence="4" id="KW-1185">Reference proteome</keyword>
<dbReference type="Proteomes" id="UP000806542">
    <property type="component" value="Unassembled WGS sequence"/>
</dbReference>
<keyword evidence="1" id="KW-0472">Membrane</keyword>
<dbReference type="InterPro" id="IPR008984">
    <property type="entry name" value="SMAD_FHA_dom_sf"/>
</dbReference>
<dbReference type="PROSITE" id="PS50006">
    <property type="entry name" value="FHA_DOMAIN"/>
    <property type="match status" value="1"/>
</dbReference>
<gene>
    <name evidence="3" type="ORF">INF28_03560</name>
</gene>
<dbReference type="InterPro" id="IPR000253">
    <property type="entry name" value="FHA_dom"/>
</dbReference>
<evidence type="ECO:0000313" key="4">
    <source>
        <dbReference type="Proteomes" id="UP000806542"/>
    </source>
</evidence>
<organism evidence="3 4">
    <name type="scientific">Ructibacterium gallinarum</name>
    <dbReference type="NCBI Taxonomy" id="2779355"/>
    <lineage>
        <taxon>Bacteria</taxon>
        <taxon>Bacillati</taxon>
        <taxon>Bacillota</taxon>
        <taxon>Clostridia</taxon>
        <taxon>Eubacteriales</taxon>
        <taxon>Oscillospiraceae</taxon>
        <taxon>Ructibacterium</taxon>
    </lineage>
</organism>
<dbReference type="Gene3D" id="2.60.200.20">
    <property type="match status" value="1"/>
</dbReference>
<feature type="domain" description="FHA" evidence="2">
    <location>
        <begin position="76"/>
        <end position="125"/>
    </location>
</feature>
<evidence type="ECO:0000313" key="3">
    <source>
        <dbReference type="EMBL" id="MBE5039540.1"/>
    </source>
</evidence>
<dbReference type="Pfam" id="PF00498">
    <property type="entry name" value="FHA"/>
    <property type="match status" value="1"/>
</dbReference>
<dbReference type="PANTHER" id="PTHR23308">
    <property type="entry name" value="NUCLEAR INHIBITOR OF PROTEIN PHOSPHATASE-1"/>
    <property type="match status" value="1"/>
</dbReference>
<dbReference type="RefSeq" id="WP_226392102.1">
    <property type="nucleotide sequence ID" value="NZ_JADCKB010000005.1"/>
</dbReference>
<dbReference type="InterPro" id="IPR050923">
    <property type="entry name" value="Cell_Proc_Reg/RNA_Proc"/>
</dbReference>